<dbReference type="HOGENOM" id="CLU_050294_0_0_1"/>
<feature type="domain" description="G-protein coupled receptors family 1 profile" evidence="10">
    <location>
        <begin position="37"/>
        <end position="298"/>
    </location>
</feature>
<evidence type="ECO:0000259" key="10">
    <source>
        <dbReference type="PROSITE" id="PS50262"/>
    </source>
</evidence>
<dbReference type="InParanoid" id="A7RKE6"/>
<dbReference type="eggNOG" id="KOG4219">
    <property type="taxonomic scope" value="Eukaryota"/>
</dbReference>
<evidence type="ECO:0000256" key="8">
    <source>
        <dbReference type="RuleBase" id="RU000688"/>
    </source>
</evidence>
<evidence type="ECO:0000256" key="9">
    <source>
        <dbReference type="SAM" id="Phobius"/>
    </source>
</evidence>
<dbReference type="PROSITE" id="PS00237">
    <property type="entry name" value="G_PROTEIN_RECEP_F1_1"/>
    <property type="match status" value="1"/>
</dbReference>
<keyword evidence="4 8" id="KW-0297">G-protein coupled receptor</keyword>
<keyword evidence="7 8" id="KW-0807">Transducer</keyword>
<dbReference type="EMBL" id="DS469515">
    <property type="protein sequence ID" value="EDO48157.1"/>
    <property type="molecule type" value="Genomic_DNA"/>
</dbReference>
<evidence type="ECO:0000256" key="6">
    <source>
        <dbReference type="ARBA" id="ARBA00023170"/>
    </source>
</evidence>
<evidence type="ECO:0000313" key="12">
    <source>
        <dbReference type="Proteomes" id="UP000001593"/>
    </source>
</evidence>
<dbReference type="Proteomes" id="UP000001593">
    <property type="component" value="Unassembled WGS sequence"/>
</dbReference>
<evidence type="ECO:0000256" key="3">
    <source>
        <dbReference type="ARBA" id="ARBA00022989"/>
    </source>
</evidence>
<reference evidence="11 12" key="1">
    <citation type="journal article" date="2007" name="Science">
        <title>Sea anemone genome reveals ancestral eumetazoan gene repertoire and genomic organization.</title>
        <authorList>
            <person name="Putnam N.H."/>
            <person name="Srivastava M."/>
            <person name="Hellsten U."/>
            <person name="Dirks B."/>
            <person name="Chapman J."/>
            <person name="Salamov A."/>
            <person name="Terry A."/>
            <person name="Shapiro H."/>
            <person name="Lindquist E."/>
            <person name="Kapitonov V.V."/>
            <person name="Jurka J."/>
            <person name="Genikhovich G."/>
            <person name="Grigoriev I.V."/>
            <person name="Lucas S.M."/>
            <person name="Steele R.E."/>
            <person name="Finnerty J.R."/>
            <person name="Technau U."/>
            <person name="Martindale M.Q."/>
            <person name="Rokhsar D.S."/>
        </authorList>
    </citation>
    <scope>NUCLEOTIDE SEQUENCE [LARGE SCALE GENOMIC DNA]</scope>
    <source>
        <strain evidence="12">CH2 X CH6</strain>
    </source>
</reference>
<feature type="transmembrane region" description="Helical" evidence="9">
    <location>
        <begin position="63"/>
        <end position="88"/>
    </location>
</feature>
<evidence type="ECO:0000256" key="7">
    <source>
        <dbReference type="ARBA" id="ARBA00023224"/>
    </source>
</evidence>
<sequence length="392" mass="44799">MEQSDLERQYVFKPIPLHIKHTISVSMILFAFLSLMGNSLVVYSIRPPKTPNSRAFRRTSTKLFVRCLATSDILSALITCPVLVIEIYVPITPSSWACHLVRYIALFLTVITMMNIFAIGIERYFAIFRPLSPPSNKTTKMLIAGAWIIGMVMTALININIRRRRYFIDEDKYTLFCSYDNSTPTSRIINIVFVLLVYYFPCIILTVLCIRILRFLKHRRRTGPAQMAGDINNSRRFKGSYMLVSLIFAFILPYLAYVVYLTVMMILKPPVSYVTDFTVRYATAVAGYSNGVLNPVIYLIFMKDARARLKGLFTRRQRVGRHHVAKERLQQTWSKKGEISAPIQGLEAATSRSRSITPGKEFCLEEEKGCTPNLNPGTHSAELESRYLTTKL</sequence>
<protein>
    <recommendedName>
        <fullName evidence="10">G-protein coupled receptors family 1 profile domain-containing protein</fullName>
    </recommendedName>
</protein>
<feature type="transmembrane region" description="Helical" evidence="9">
    <location>
        <begin position="142"/>
        <end position="161"/>
    </location>
</feature>
<dbReference type="PANTHER" id="PTHR45695:SF9">
    <property type="entry name" value="LEUCOKININ RECEPTOR"/>
    <property type="match status" value="1"/>
</dbReference>
<dbReference type="CDD" id="cd00637">
    <property type="entry name" value="7tm_classA_rhodopsin-like"/>
    <property type="match status" value="1"/>
</dbReference>
<dbReference type="Gene3D" id="1.20.1070.10">
    <property type="entry name" value="Rhodopsin 7-helix transmembrane proteins"/>
    <property type="match status" value="1"/>
</dbReference>
<feature type="transmembrane region" description="Helical" evidence="9">
    <location>
        <begin position="100"/>
        <end position="121"/>
    </location>
</feature>
<dbReference type="FunFam" id="1.20.1070.10:FF:000355">
    <property type="entry name" value="Predicted protein"/>
    <property type="match status" value="1"/>
</dbReference>
<dbReference type="PRINTS" id="PR00237">
    <property type="entry name" value="GPCRRHODOPSN"/>
</dbReference>
<comment type="subcellular location">
    <subcellularLocation>
        <location evidence="1">Membrane</location>
        <topology evidence="1">Multi-pass membrane protein</topology>
    </subcellularLocation>
</comment>
<dbReference type="OrthoDB" id="5961317at2759"/>
<feature type="transmembrane region" description="Helical" evidence="9">
    <location>
        <begin position="23"/>
        <end position="43"/>
    </location>
</feature>
<dbReference type="PhylomeDB" id="A7RKE6"/>
<dbReference type="AlphaFoldDB" id="A7RKE6"/>
<proteinExistence type="inferred from homology"/>
<evidence type="ECO:0000256" key="4">
    <source>
        <dbReference type="ARBA" id="ARBA00023040"/>
    </source>
</evidence>
<evidence type="ECO:0000256" key="5">
    <source>
        <dbReference type="ARBA" id="ARBA00023136"/>
    </source>
</evidence>
<gene>
    <name evidence="11" type="ORF">NEMVEDRAFT_v1g198396</name>
</gene>
<keyword evidence="5 9" id="KW-0472">Membrane</keyword>
<dbReference type="Pfam" id="PF00001">
    <property type="entry name" value="7tm_1"/>
    <property type="match status" value="1"/>
</dbReference>
<dbReference type="PANTHER" id="PTHR45695">
    <property type="entry name" value="LEUCOKININ RECEPTOR-RELATED"/>
    <property type="match status" value="1"/>
</dbReference>
<comment type="similarity">
    <text evidence="8">Belongs to the G-protein coupled receptor 1 family.</text>
</comment>
<accession>A7RKE6</accession>
<dbReference type="SUPFAM" id="SSF81321">
    <property type="entry name" value="Family A G protein-coupled receptor-like"/>
    <property type="match status" value="1"/>
</dbReference>
<feature type="transmembrane region" description="Helical" evidence="9">
    <location>
        <begin position="279"/>
        <end position="301"/>
    </location>
</feature>
<dbReference type="KEGG" id="nve:5520466"/>
<evidence type="ECO:0000313" key="11">
    <source>
        <dbReference type="EMBL" id="EDO48157.1"/>
    </source>
</evidence>
<dbReference type="InterPro" id="IPR017452">
    <property type="entry name" value="GPCR_Rhodpsn_7TM"/>
</dbReference>
<feature type="transmembrane region" description="Helical" evidence="9">
    <location>
        <begin position="188"/>
        <end position="213"/>
    </location>
</feature>
<keyword evidence="3 9" id="KW-1133">Transmembrane helix</keyword>
<dbReference type="GO" id="GO:0004930">
    <property type="term" value="F:G protein-coupled receptor activity"/>
    <property type="evidence" value="ECO:0007669"/>
    <property type="project" value="UniProtKB-KW"/>
</dbReference>
<feature type="transmembrane region" description="Helical" evidence="9">
    <location>
        <begin position="241"/>
        <end position="267"/>
    </location>
</feature>
<dbReference type="OMA" id="FHIVTIM"/>
<dbReference type="PROSITE" id="PS50262">
    <property type="entry name" value="G_PROTEIN_RECEP_F1_2"/>
    <property type="match status" value="1"/>
</dbReference>
<keyword evidence="6 8" id="KW-0675">Receptor</keyword>
<organism evidence="11 12">
    <name type="scientific">Nematostella vectensis</name>
    <name type="common">Starlet sea anemone</name>
    <dbReference type="NCBI Taxonomy" id="45351"/>
    <lineage>
        <taxon>Eukaryota</taxon>
        <taxon>Metazoa</taxon>
        <taxon>Cnidaria</taxon>
        <taxon>Anthozoa</taxon>
        <taxon>Hexacorallia</taxon>
        <taxon>Actiniaria</taxon>
        <taxon>Edwardsiidae</taxon>
        <taxon>Nematostella</taxon>
    </lineage>
</organism>
<name>A7RKE6_NEMVE</name>
<dbReference type="GO" id="GO:0007186">
    <property type="term" value="P:G protein-coupled receptor signaling pathway"/>
    <property type="evidence" value="ECO:0000318"/>
    <property type="project" value="GO_Central"/>
</dbReference>
<keyword evidence="12" id="KW-1185">Reference proteome</keyword>
<dbReference type="InterPro" id="IPR000276">
    <property type="entry name" value="GPCR_Rhodpsn"/>
</dbReference>
<evidence type="ECO:0000256" key="1">
    <source>
        <dbReference type="ARBA" id="ARBA00004141"/>
    </source>
</evidence>
<keyword evidence="2 8" id="KW-0812">Transmembrane</keyword>
<dbReference type="GO" id="GO:0016020">
    <property type="term" value="C:membrane"/>
    <property type="evidence" value="ECO:0007669"/>
    <property type="project" value="UniProtKB-SubCell"/>
</dbReference>
<evidence type="ECO:0000256" key="2">
    <source>
        <dbReference type="ARBA" id="ARBA00022692"/>
    </source>
</evidence>